<feature type="domain" description="DUF2726" evidence="2">
    <location>
        <begin position="46"/>
        <end position="158"/>
    </location>
</feature>
<dbReference type="AlphaFoldDB" id="V5F412"/>
<reference evidence="3 4" key="2">
    <citation type="submission" date="2013-11" db="EMBL/GenBank/DDBJ databases">
        <title>Whole genome shotgun sequence of Vibrio halioticoli NBRC 102217.</title>
        <authorList>
            <person name="Isaki S."/>
            <person name="Kimura A."/>
            <person name="Ohji S."/>
            <person name="Hosoyama A."/>
            <person name="Fujita N."/>
            <person name="Hashimoto M."/>
            <person name="Hosoyama Y."/>
            <person name="Yamazoe A."/>
        </authorList>
    </citation>
    <scope>NUCLEOTIDE SEQUENCE [LARGE SCALE GENOMIC DNA]</scope>
    <source>
        <strain evidence="3 4">NBRC 102217</strain>
    </source>
</reference>
<keyword evidence="1" id="KW-0472">Membrane</keyword>
<proteinExistence type="predicted"/>
<keyword evidence="1" id="KW-0812">Transmembrane</keyword>
<dbReference type="RefSeq" id="WP_023404293.1">
    <property type="nucleotide sequence ID" value="NZ_BAUJ01000030.1"/>
</dbReference>
<dbReference type="Proteomes" id="UP000017800">
    <property type="component" value="Unassembled WGS sequence"/>
</dbReference>
<feature type="transmembrane region" description="Helical" evidence="1">
    <location>
        <begin position="15"/>
        <end position="38"/>
    </location>
</feature>
<dbReference type="eggNOG" id="COG0551">
    <property type="taxonomic scope" value="Bacteria"/>
</dbReference>
<dbReference type="EMBL" id="BAUJ01000030">
    <property type="protein sequence ID" value="GAD89939.1"/>
    <property type="molecule type" value="Genomic_DNA"/>
</dbReference>
<accession>V5F412</accession>
<reference evidence="3 4" key="1">
    <citation type="submission" date="2013-10" db="EMBL/GenBank/DDBJ databases">
        <authorList>
            <person name="Ichikawa N."/>
            <person name="Kimura A."/>
            <person name="Ohji S."/>
            <person name="Hosoyama A."/>
            <person name="Fujita N."/>
        </authorList>
    </citation>
    <scope>NUCLEOTIDE SEQUENCE [LARGE SCALE GENOMIC DNA]</scope>
    <source>
        <strain evidence="3 4">NBRC 102217</strain>
    </source>
</reference>
<keyword evidence="4" id="KW-1185">Reference proteome</keyword>
<dbReference type="Pfam" id="PF10881">
    <property type="entry name" value="DUF2726"/>
    <property type="match status" value="1"/>
</dbReference>
<name>V5F412_9VIBR</name>
<protein>
    <recommendedName>
        <fullName evidence="2">DUF2726 domain-containing protein</fullName>
    </recommendedName>
</protein>
<evidence type="ECO:0000259" key="2">
    <source>
        <dbReference type="Pfam" id="PF10881"/>
    </source>
</evidence>
<evidence type="ECO:0000256" key="1">
    <source>
        <dbReference type="SAM" id="Phobius"/>
    </source>
</evidence>
<dbReference type="OrthoDB" id="5782056at2"/>
<dbReference type="InterPro" id="IPR014538">
    <property type="entry name" value="UCP028063_topo_Znf"/>
</dbReference>
<evidence type="ECO:0000313" key="3">
    <source>
        <dbReference type="EMBL" id="GAD89939.1"/>
    </source>
</evidence>
<sequence length="243" mass="27817">MQVEKALDLLSSQNLIYLLFALLMFTGVVFLMNTVSAFKHKYKPISNLNTKTEQKFYLVLKSMFNGHQFDIAQKVRLADIILPRNPKDITSFNKISRKHIDFVITDSKTSKILCAIELDDRSHLTPSALKRDKVKNIALKSAGVTFFRVKTGTNYSQQINMILADLSNSSIGYKKEKRTKSNMGSSCPNCNSIDYKKINMKWPNKGKSYFECSDCSFTTVPITENQLKAKDSPWYNPKLFRKN</sequence>
<organism evidence="3 4">
    <name type="scientific">Vibrio halioticoli NBRC 102217</name>
    <dbReference type="NCBI Taxonomy" id="1219072"/>
    <lineage>
        <taxon>Bacteria</taxon>
        <taxon>Pseudomonadati</taxon>
        <taxon>Pseudomonadota</taxon>
        <taxon>Gammaproteobacteria</taxon>
        <taxon>Vibrionales</taxon>
        <taxon>Vibrionaceae</taxon>
        <taxon>Vibrio</taxon>
    </lineage>
</organism>
<gene>
    <name evidence="3" type="ORF">VHA01S_030_00140</name>
</gene>
<comment type="caution">
    <text evidence="3">The sequence shown here is derived from an EMBL/GenBank/DDBJ whole genome shotgun (WGS) entry which is preliminary data.</text>
</comment>
<dbReference type="PIRSF" id="PIRSF028063">
    <property type="entry name" value="UCP028063"/>
    <property type="match status" value="1"/>
</dbReference>
<dbReference type="InterPro" id="IPR024402">
    <property type="entry name" value="DUF2726"/>
</dbReference>
<evidence type="ECO:0000313" key="4">
    <source>
        <dbReference type="Proteomes" id="UP000017800"/>
    </source>
</evidence>
<keyword evidence="1" id="KW-1133">Transmembrane helix</keyword>